<dbReference type="EMBL" id="DS548150">
    <property type="protein sequence ID" value="EDR29199.1"/>
    <property type="molecule type" value="Genomic_DNA"/>
</dbReference>
<protein>
    <submittedName>
        <fullName evidence="2">Uncharacterized protein</fullName>
    </submittedName>
</protein>
<feature type="transmembrane region" description="Helical" evidence="1">
    <location>
        <begin position="7"/>
        <end position="25"/>
    </location>
</feature>
<dbReference type="KEGG" id="edi:EDI_033060"/>
<dbReference type="OrthoDB" id="29168at2759"/>
<sequence>MRMRNLTKLIIIGTVLVVINLFLQFPDTAMTVNLINCDDIRPIKLVVKSKGYYPRHLSQCGWKMNDLIIHIGLLIIPFFHNLLDPFYQLTRILRRIIIFTTSLLLLLFSTHTLIDLIHYPTSIVQELFHFSRSSFIFNVLLELFLSICWLISVFTSMNLG</sequence>
<name>B0E8F6_ENTDS</name>
<accession>B0E8F6</accession>
<evidence type="ECO:0000256" key="1">
    <source>
        <dbReference type="SAM" id="Phobius"/>
    </source>
</evidence>
<keyword evidence="3" id="KW-1185">Reference proteome</keyword>
<dbReference type="VEuPathDB" id="AmoebaDB:EDI_033060"/>
<evidence type="ECO:0000313" key="2">
    <source>
        <dbReference type="EMBL" id="EDR29199.1"/>
    </source>
</evidence>
<dbReference type="RefSeq" id="XP_001734646.1">
    <property type="nucleotide sequence ID" value="XM_001734594.1"/>
</dbReference>
<feature type="transmembrane region" description="Helical" evidence="1">
    <location>
        <begin position="134"/>
        <end position="154"/>
    </location>
</feature>
<keyword evidence="1" id="KW-1133">Transmembrane helix</keyword>
<gene>
    <name evidence="2" type="ORF">EDI_033060</name>
</gene>
<feature type="transmembrane region" description="Helical" evidence="1">
    <location>
        <begin position="67"/>
        <end position="84"/>
    </location>
</feature>
<dbReference type="Proteomes" id="UP000008076">
    <property type="component" value="Unassembled WGS sequence"/>
</dbReference>
<dbReference type="AlphaFoldDB" id="B0E8F6"/>
<keyword evidence="1" id="KW-0812">Transmembrane</keyword>
<reference evidence="3" key="1">
    <citation type="submission" date="2007-12" db="EMBL/GenBank/DDBJ databases">
        <title>Annotation of Entamoeba dispar SAW760.</title>
        <authorList>
            <person name="Lorenzi H."/>
            <person name="Inman J."/>
            <person name="Schobel S."/>
            <person name="Amedeo P."/>
            <person name="Caler E."/>
        </authorList>
    </citation>
    <scope>NUCLEOTIDE SEQUENCE [LARGE SCALE GENOMIC DNA]</scope>
    <source>
        <strain evidence="3">ATCC PRA-260 / SAW760</strain>
    </source>
</reference>
<evidence type="ECO:0000313" key="3">
    <source>
        <dbReference type="Proteomes" id="UP000008076"/>
    </source>
</evidence>
<proteinExistence type="predicted"/>
<dbReference type="GeneID" id="5879563"/>
<dbReference type="OMA" id="WKMNDLI"/>
<dbReference type="eggNOG" id="ENOG502RE2N">
    <property type="taxonomic scope" value="Eukaryota"/>
</dbReference>
<keyword evidence="1" id="KW-0472">Membrane</keyword>
<organism evidence="3">
    <name type="scientific">Entamoeba dispar (strain ATCC PRA-260 / SAW760)</name>
    <dbReference type="NCBI Taxonomy" id="370354"/>
    <lineage>
        <taxon>Eukaryota</taxon>
        <taxon>Amoebozoa</taxon>
        <taxon>Evosea</taxon>
        <taxon>Archamoebae</taxon>
        <taxon>Mastigamoebida</taxon>
        <taxon>Entamoebidae</taxon>
        <taxon>Entamoeba</taxon>
    </lineage>
</organism>
<feature type="transmembrane region" description="Helical" evidence="1">
    <location>
        <begin position="96"/>
        <end position="114"/>
    </location>
</feature>